<sequence>MKTLTALKKVVLLTLVAVFSFACDDDDNPVLIKEQENIVGIAIETPDLSNLVAALQRANLVETLSGDQNYTVFAPTNEAFSKFLSDNGFASLDDVPDNVLKQILLNHVISGDLKSSGLSTGYGQTLATEASSQNNLSIYINTESGVNLNGVADVIRADIDATNGVIHIVDAVIGLPNVVDFALADNTFSTLVAALTRSDLTFDYVTTLSTPNGTAPAPFTVFAPTNDAFANLLAELGASGLGDIDEPTLKATLDLHAVAGANVLASALSDDMTVTTLGGDITANVTGGATLTDSNGRVSNIVVTNVQAANGVIHVIDKVVLPKLPENLVSKAYNTPELSILFDALQAADGDLPSILSGEGPFTVLAPTNDAFAAFLTDNNFSTLADVPTDVLAQVLLNHVIDGSVMSTDLIAAGSGYTSTNATGAGDNKMSIFYNTTSGVQFNGISTVTTANVEATNGVVHIVDKVIGLPTVVDHALANPSFSNLVAALGAADGDLVNVLSGAGPFTVLAPDDAAFTTFLNGTPLANVPTDALSNILLNHVLTGVTMSTDLTTAGAGYTNTNGKGPEDSSLSLYFNTESGVVFNGVSTVAKADVVASNGIIHAVDAVIDIPTVVTFAVADPSFSTLVSALTTLTPATDFPAVLSRTEGMNGDGYNPNFTVFAPTNAAFDNLASIPEEAVLTQVLLHHVIGDNNVRSGDLTTDGDTVAASLQGNNITVTLPGTGNNIADVTDGAGNSDIGIVAVDVQAGNGVIHVVNKVLLPNL</sequence>
<dbReference type="EMBL" id="JBHULK010000002">
    <property type="protein sequence ID" value="MFD2535097.1"/>
    <property type="molecule type" value="Genomic_DNA"/>
</dbReference>
<dbReference type="InterPro" id="IPR050904">
    <property type="entry name" value="Adhesion/Biosynth-related"/>
</dbReference>
<feature type="domain" description="FAS1" evidence="2">
    <location>
        <begin position="175"/>
        <end position="320"/>
    </location>
</feature>
<dbReference type="Gene3D" id="2.30.180.10">
    <property type="entry name" value="FAS1 domain"/>
    <property type="match status" value="5"/>
</dbReference>
<dbReference type="SMART" id="SM00554">
    <property type="entry name" value="FAS1"/>
    <property type="match status" value="5"/>
</dbReference>
<evidence type="ECO:0000313" key="4">
    <source>
        <dbReference type="Proteomes" id="UP001597441"/>
    </source>
</evidence>
<comment type="caution">
    <text evidence="3">The sequence shown here is derived from an EMBL/GenBank/DDBJ whole genome shotgun (WGS) entry which is preliminary data.</text>
</comment>
<proteinExistence type="predicted"/>
<dbReference type="InterPro" id="IPR000782">
    <property type="entry name" value="FAS1_domain"/>
</dbReference>
<organism evidence="3 4">
    <name type="scientific">Gelatiniphilus marinus</name>
    <dbReference type="NCBI Taxonomy" id="1759464"/>
    <lineage>
        <taxon>Bacteria</taxon>
        <taxon>Pseudomonadati</taxon>
        <taxon>Bacteroidota</taxon>
        <taxon>Flavobacteriia</taxon>
        <taxon>Flavobacteriales</taxon>
        <taxon>Flavobacteriaceae</taxon>
        <taxon>Gelatiniphilus</taxon>
    </lineage>
</organism>
<dbReference type="SUPFAM" id="SSF82153">
    <property type="entry name" value="FAS1 domain"/>
    <property type="match status" value="5"/>
</dbReference>
<dbReference type="PROSITE" id="PS51257">
    <property type="entry name" value="PROKAR_LIPOPROTEIN"/>
    <property type="match status" value="1"/>
</dbReference>
<keyword evidence="4" id="KW-1185">Reference proteome</keyword>
<evidence type="ECO:0000256" key="1">
    <source>
        <dbReference type="SAM" id="SignalP"/>
    </source>
</evidence>
<protein>
    <submittedName>
        <fullName evidence="3">Fasciclin domain-containing protein</fullName>
    </submittedName>
</protein>
<dbReference type="InterPro" id="IPR036378">
    <property type="entry name" value="FAS1_dom_sf"/>
</dbReference>
<feature type="domain" description="FAS1" evidence="2">
    <location>
        <begin position="610"/>
        <end position="759"/>
    </location>
</feature>
<dbReference type="PANTHER" id="PTHR10900">
    <property type="entry name" value="PERIOSTIN-RELATED"/>
    <property type="match status" value="1"/>
</dbReference>
<reference evidence="4" key="1">
    <citation type="journal article" date="2019" name="Int. J. Syst. Evol. Microbiol.">
        <title>The Global Catalogue of Microorganisms (GCM) 10K type strain sequencing project: providing services to taxonomists for standard genome sequencing and annotation.</title>
        <authorList>
            <consortium name="The Broad Institute Genomics Platform"/>
            <consortium name="The Broad Institute Genome Sequencing Center for Infectious Disease"/>
            <person name="Wu L."/>
            <person name="Ma J."/>
        </authorList>
    </citation>
    <scope>NUCLEOTIDE SEQUENCE [LARGE SCALE GENOMIC DNA]</scope>
    <source>
        <strain evidence="4">KCTC 42903</strain>
    </source>
</reference>
<feature type="signal peptide" evidence="1">
    <location>
        <begin position="1"/>
        <end position="22"/>
    </location>
</feature>
<dbReference type="Pfam" id="PF02469">
    <property type="entry name" value="Fasciclin"/>
    <property type="match status" value="5"/>
</dbReference>
<dbReference type="PROSITE" id="PS50213">
    <property type="entry name" value="FAS1"/>
    <property type="match status" value="5"/>
</dbReference>
<feature type="domain" description="FAS1" evidence="2">
    <location>
        <begin position="325"/>
        <end position="467"/>
    </location>
</feature>
<dbReference type="PANTHER" id="PTHR10900:SF77">
    <property type="entry name" value="FI19380P1"/>
    <property type="match status" value="1"/>
</dbReference>
<gene>
    <name evidence="3" type="ORF">ACFSQS_08280</name>
</gene>
<dbReference type="RefSeq" id="WP_388016913.1">
    <property type="nucleotide sequence ID" value="NZ_JBHUDT010000002.1"/>
</dbReference>
<dbReference type="Proteomes" id="UP001597441">
    <property type="component" value="Unassembled WGS sequence"/>
</dbReference>
<accession>A0ABW5JUM6</accession>
<evidence type="ECO:0000313" key="3">
    <source>
        <dbReference type="EMBL" id="MFD2535097.1"/>
    </source>
</evidence>
<feature type="domain" description="FAS1" evidence="2">
    <location>
        <begin position="35"/>
        <end position="173"/>
    </location>
</feature>
<keyword evidence="1" id="KW-0732">Signal</keyword>
<evidence type="ECO:0000259" key="2">
    <source>
        <dbReference type="PROSITE" id="PS50213"/>
    </source>
</evidence>
<feature type="chain" id="PRO_5046519526" evidence="1">
    <location>
        <begin position="23"/>
        <end position="763"/>
    </location>
</feature>
<name>A0ABW5JUM6_9FLAO</name>
<feature type="domain" description="FAS1" evidence="2">
    <location>
        <begin position="469"/>
        <end position="608"/>
    </location>
</feature>